<feature type="transmembrane region" description="Helical" evidence="8">
    <location>
        <begin position="35"/>
        <end position="56"/>
    </location>
</feature>
<evidence type="ECO:0000256" key="8">
    <source>
        <dbReference type="SAM" id="Phobius"/>
    </source>
</evidence>
<comment type="caution">
    <text evidence="9">The sequence shown here is derived from an EMBL/GenBank/DDBJ whole genome shotgun (WGS) entry which is preliminary data.</text>
</comment>
<feature type="region of interest" description="Disordered" evidence="7">
    <location>
        <begin position="1"/>
        <end position="21"/>
    </location>
</feature>
<keyword evidence="6" id="KW-0769">Symport</keyword>
<dbReference type="PANTHER" id="PTHR42948">
    <property type="entry name" value="TRANSPORTER"/>
    <property type="match status" value="1"/>
</dbReference>
<feature type="transmembrane region" description="Helical" evidence="8">
    <location>
        <begin position="414"/>
        <end position="435"/>
    </location>
</feature>
<feature type="transmembrane region" description="Helical" evidence="8">
    <location>
        <begin position="206"/>
        <end position="232"/>
    </location>
</feature>
<keyword evidence="5 8" id="KW-0472">Membrane</keyword>
<keyword evidence="4 8" id="KW-1133">Transmembrane helix</keyword>
<evidence type="ECO:0000256" key="1">
    <source>
        <dbReference type="ARBA" id="ARBA00004141"/>
    </source>
</evidence>
<evidence type="ECO:0000256" key="2">
    <source>
        <dbReference type="ARBA" id="ARBA00022448"/>
    </source>
</evidence>
<evidence type="ECO:0000256" key="7">
    <source>
        <dbReference type="SAM" id="MobiDB-lite"/>
    </source>
</evidence>
<sequence length="566" mass="60170">MHDHRPVGHTHPAGPVTDNMEDTVSMTTSSQREMFATRTAFIMAAIGSAIGLGNIWRFPYVAYDSGGGAFLIPYLVALLTAGIPILFFDYALGHRSRSSAPMAFRAFTRAAEPIGWFQTGIAFVIGIYYAVIIGWAGMYMIFSVTQAWGDNAESFFIGEFLQQSGEFGLSGDFVPGVLIPLIIVWVVTLGVLLLGVQRGISRFNLIFIPLLVVMFLILVVRALFLPGAFAGLDAFFTPDFAALADPAVWVAAYGQIFFSLSIAFGIMITYASYLKRRTNLSGSGLVVAFSNSSFEVLAGIGVFAALGFMAQASGVAVDEVVASGVGLAFISFPTLISQMPGGALFGILFFGSLVFAGMTSLISIVQVPVQSVAEKLDISNRTSLLIVGGLMAVISCLTMPTVTGLNVLDVVDAFANNIGVVGSAVVSLIVVAWLLRKLPVLRDHINATSSFKLGPTWMICLSVITPLVLGYMLISQIITLIQDGYGGMPKSFTNVFGWGMIALLIVVAIVLTLIPWPKRALRHTEDAIAASDAATASLAEQDRSGAGPAASTPRPEQTRTEGGQTL</sequence>
<dbReference type="PANTHER" id="PTHR42948:SF1">
    <property type="entry name" value="TRANSPORTER"/>
    <property type="match status" value="1"/>
</dbReference>
<evidence type="ECO:0000256" key="6">
    <source>
        <dbReference type="RuleBase" id="RU003732"/>
    </source>
</evidence>
<feature type="transmembrane region" description="Helical" evidence="8">
    <location>
        <begin position="343"/>
        <end position="364"/>
    </location>
</feature>
<feature type="transmembrane region" description="Helical" evidence="8">
    <location>
        <begin position="173"/>
        <end position="194"/>
    </location>
</feature>
<dbReference type="PROSITE" id="PS50267">
    <property type="entry name" value="NA_NEUROTRAN_SYMP_3"/>
    <property type="match status" value="1"/>
</dbReference>
<name>A0ABP8EGP7_9MICO</name>
<feature type="transmembrane region" description="Helical" evidence="8">
    <location>
        <begin position="285"/>
        <end position="310"/>
    </location>
</feature>
<dbReference type="PRINTS" id="PR00176">
    <property type="entry name" value="NANEUSMPORT"/>
</dbReference>
<keyword evidence="10" id="KW-1185">Reference proteome</keyword>
<feature type="region of interest" description="Disordered" evidence="7">
    <location>
        <begin position="533"/>
        <end position="566"/>
    </location>
</feature>
<reference evidence="10" key="1">
    <citation type="journal article" date="2019" name="Int. J. Syst. Evol. Microbiol.">
        <title>The Global Catalogue of Microorganisms (GCM) 10K type strain sequencing project: providing services to taxonomists for standard genome sequencing and annotation.</title>
        <authorList>
            <consortium name="The Broad Institute Genomics Platform"/>
            <consortium name="The Broad Institute Genome Sequencing Center for Infectious Disease"/>
            <person name="Wu L."/>
            <person name="Ma J."/>
        </authorList>
    </citation>
    <scope>NUCLEOTIDE SEQUENCE [LARGE SCALE GENOMIC DNA]</scope>
    <source>
        <strain evidence="10">JCM 17458</strain>
    </source>
</reference>
<gene>
    <name evidence="9" type="ORF">GCM10022261_06620</name>
</gene>
<comment type="subcellular location">
    <subcellularLocation>
        <location evidence="1">Membrane</location>
        <topology evidence="1">Multi-pass membrane protein</topology>
    </subcellularLocation>
</comment>
<dbReference type="NCBIfam" id="NF037979">
    <property type="entry name" value="Na_transp"/>
    <property type="match status" value="1"/>
</dbReference>
<feature type="transmembrane region" description="Helical" evidence="8">
    <location>
        <begin position="252"/>
        <end position="273"/>
    </location>
</feature>
<dbReference type="InterPro" id="IPR000175">
    <property type="entry name" value="Na/ntran_symport"/>
</dbReference>
<evidence type="ECO:0000256" key="3">
    <source>
        <dbReference type="ARBA" id="ARBA00022692"/>
    </source>
</evidence>
<organism evidence="9 10">
    <name type="scientific">Brevibacterium daeguense</name>
    <dbReference type="NCBI Taxonomy" id="909936"/>
    <lineage>
        <taxon>Bacteria</taxon>
        <taxon>Bacillati</taxon>
        <taxon>Actinomycetota</taxon>
        <taxon>Actinomycetes</taxon>
        <taxon>Micrococcales</taxon>
        <taxon>Brevibacteriaceae</taxon>
        <taxon>Brevibacterium</taxon>
    </lineage>
</organism>
<evidence type="ECO:0000313" key="9">
    <source>
        <dbReference type="EMBL" id="GAA4283131.1"/>
    </source>
</evidence>
<protein>
    <recommendedName>
        <fullName evidence="6">Transporter</fullName>
    </recommendedName>
</protein>
<feature type="transmembrane region" description="Helical" evidence="8">
    <location>
        <begin position="495"/>
        <end position="514"/>
    </location>
</feature>
<dbReference type="CDD" id="cd10334">
    <property type="entry name" value="SLC6sbd_u1"/>
    <property type="match status" value="1"/>
</dbReference>
<keyword evidence="2 6" id="KW-0813">Transport</keyword>
<accession>A0ABP8EGP7</accession>
<feature type="transmembrane region" description="Helical" evidence="8">
    <location>
        <begin position="384"/>
        <end position="408"/>
    </location>
</feature>
<feature type="transmembrane region" description="Helical" evidence="8">
    <location>
        <begin position="68"/>
        <end position="93"/>
    </location>
</feature>
<comment type="similarity">
    <text evidence="6">Belongs to the sodium:neurotransmitter symporter (SNF) (TC 2.A.22) family.</text>
</comment>
<dbReference type="PROSITE" id="PS00610">
    <property type="entry name" value="NA_NEUROTRAN_SYMP_1"/>
    <property type="match status" value="1"/>
</dbReference>
<dbReference type="InterPro" id="IPR037272">
    <property type="entry name" value="SNS_sf"/>
</dbReference>
<evidence type="ECO:0000256" key="4">
    <source>
        <dbReference type="ARBA" id="ARBA00022989"/>
    </source>
</evidence>
<dbReference type="EMBL" id="BAABAZ010000004">
    <property type="protein sequence ID" value="GAA4283131.1"/>
    <property type="molecule type" value="Genomic_DNA"/>
</dbReference>
<dbReference type="SUPFAM" id="SSF161070">
    <property type="entry name" value="SNF-like"/>
    <property type="match status" value="1"/>
</dbReference>
<feature type="transmembrane region" description="Helical" evidence="8">
    <location>
        <begin position="456"/>
        <end position="475"/>
    </location>
</feature>
<keyword evidence="3 6" id="KW-0812">Transmembrane</keyword>
<proteinExistence type="inferred from homology"/>
<feature type="transmembrane region" description="Helical" evidence="8">
    <location>
        <begin position="114"/>
        <end position="142"/>
    </location>
</feature>
<evidence type="ECO:0000313" key="10">
    <source>
        <dbReference type="Proteomes" id="UP001501586"/>
    </source>
</evidence>
<dbReference type="Proteomes" id="UP001501586">
    <property type="component" value="Unassembled WGS sequence"/>
</dbReference>
<dbReference type="Pfam" id="PF00209">
    <property type="entry name" value="SNF"/>
    <property type="match status" value="1"/>
</dbReference>
<evidence type="ECO:0000256" key="5">
    <source>
        <dbReference type="ARBA" id="ARBA00023136"/>
    </source>
</evidence>